<evidence type="ECO:0000313" key="2">
    <source>
        <dbReference type="EMBL" id="KAK0163658.1"/>
    </source>
</evidence>
<feature type="compositionally biased region" description="Basic and acidic residues" evidence="1">
    <location>
        <begin position="1"/>
        <end position="11"/>
    </location>
</feature>
<feature type="compositionally biased region" description="Polar residues" evidence="1">
    <location>
        <begin position="176"/>
        <end position="189"/>
    </location>
</feature>
<feature type="region of interest" description="Disordered" evidence="1">
    <location>
        <begin position="90"/>
        <end position="121"/>
    </location>
</feature>
<proteinExistence type="predicted"/>
<dbReference type="Proteomes" id="UP001168972">
    <property type="component" value="Unassembled WGS sequence"/>
</dbReference>
<feature type="region of interest" description="Disordered" evidence="1">
    <location>
        <begin position="145"/>
        <end position="200"/>
    </location>
</feature>
<protein>
    <submittedName>
        <fullName evidence="2">Uncharacterized protein</fullName>
    </submittedName>
</protein>
<feature type="compositionally biased region" description="Basic and acidic residues" evidence="1">
    <location>
        <begin position="110"/>
        <end position="120"/>
    </location>
</feature>
<feature type="compositionally biased region" description="Basic residues" evidence="1">
    <location>
        <begin position="151"/>
        <end position="160"/>
    </location>
</feature>
<feature type="compositionally biased region" description="Low complexity" evidence="1">
    <location>
        <begin position="161"/>
        <end position="172"/>
    </location>
</feature>
<keyword evidence="3" id="KW-1185">Reference proteome</keyword>
<evidence type="ECO:0000313" key="3">
    <source>
        <dbReference type="Proteomes" id="UP001168972"/>
    </source>
</evidence>
<sequence length="224" mass="26855">MEGEHHYELRSRSRSRSHTPMITNQIISDFESIEHHYDLRSKESRERSYTPAEVSSSRRSNSRLLSNSVQKLKDKNIDSIAEKPEVIQPEIRRENEYKQNNSDSIPPALKKAERRSERQSLKRQIFINEYEESKDNTIFVKEIMKQQQDHQHHHHYHHHQQQQQQQQGQEQEQQLRKSLTPSRTVTSDYSSEEGERDDLLNRPGSAYEIYKQAGEWWKYVHTLY</sequence>
<dbReference type="AlphaFoldDB" id="A0AA39KJC8"/>
<feature type="compositionally biased region" description="Low complexity" evidence="1">
    <location>
        <begin position="55"/>
        <end position="68"/>
    </location>
</feature>
<gene>
    <name evidence="2" type="ORF">PV327_007319</name>
</gene>
<feature type="compositionally biased region" description="Basic and acidic residues" evidence="1">
    <location>
        <begin position="32"/>
        <end position="48"/>
    </location>
</feature>
<organism evidence="2 3">
    <name type="scientific">Microctonus hyperodae</name>
    <name type="common">Parasitoid wasp</name>
    <dbReference type="NCBI Taxonomy" id="165561"/>
    <lineage>
        <taxon>Eukaryota</taxon>
        <taxon>Metazoa</taxon>
        <taxon>Ecdysozoa</taxon>
        <taxon>Arthropoda</taxon>
        <taxon>Hexapoda</taxon>
        <taxon>Insecta</taxon>
        <taxon>Pterygota</taxon>
        <taxon>Neoptera</taxon>
        <taxon>Endopterygota</taxon>
        <taxon>Hymenoptera</taxon>
        <taxon>Apocrita</taxon>
        <taxon>Ichneumonoidea</taxon>
        <taxon>Braconidae</taxon>
        <taxon>Euphorinae</taxon>
        <taxon>Microctonus</taxon>
    </lineage>
</organism>
<dbReference type="EMBL" id="JAQQBR010001833">
    <property type="protein sequence ID" value="KAK0163658.1"/>
    <property type="molecule type" value="Genomic_DNA"/>
</dbReference>
<feature type="compositionally biased region" description="Polar residues" evidence="1">
    <location>
        <begin position="18"/>
        <end position="27"/>
    </location>
</feature>
<accession>A0AA39KJC8</accession>
<name>A0AA39KJC8_MICHY</name>
<reference evidence="2" key="2">
    <citation type="submission" date="2023-03" db="EMBL/GenBank/DDBJ databases">
        <authorList>
            <person name="Inwood S.N."/>
            <person name="Skelly J.G."/>
            <person name="Guhlin J."/>
            <person name="Harrop T.W.R."/>
            <person name="Goldson S.G."/>
            <person name="Dearden P.K."/>
        </authorList>
    </citation>
    <scope>NUCLEOTIDE SEQUENCE</scope>
    <source>
        <strain evidence="2">Lincoln</strain>
        <tissue evidence="2">Whole body</tissue>
    </source>
</reference>
<comment type="caution">
    <text evidence="2">The sequence shown here is derived from an EMBL/GenBank/DDBJ whole genome shotgun (WGS) entry which is preliminary data.</text>
</comment>
<feature type="region of interest" description="Disordered" evidence="1">
    <location>
        <begin position="1"/>
        <end position="69"/>
    </location>
</feature>
<reference evidence="2" key="1">
    <citation type="journal article" date="2023" name="bioRxiv">
        <title>Scaffold-level genome assemblies of two parasitoid biocontrol wasps reveal the parthenogenesis mechanism and an associated novel virus.</title>
        <authorList>
            <person name="Inwood S."/>
            <person name="Skelly J."/>
            <person name="Guhlin J."/>
            <person name="Harrop T."/>
            <person name="Goldson S."/>
            <person name="Dearden P."/>
        </authorList>
    </citation>
    <scope>NUCLEOTIDE SEQUENCE</scope>
    <source>
        <strain evidence="2">Lincoln</strain>
        <tissue evidence="2">Whole body</tissue>
    </source>
</reference>
<evidence type="ECO:0000256" key="1">
    <source>
        <dbReference type="SAM" id="MobiDB-lite"/>
    </source>
</evidence>